<dbReference type="Pfam" id="PF00669">
    <property type="entry name" value="Flagellin_N"/>
    <property type="match status" value="1"/>
</dbReference>
<dbReference type="GO" id="GO:0009288">
    <property type="term" value="C:bacterial-type flagellum"/>
    <property type="evidence" value="ECO:0007669"/>
    <property type="project" value="UniProtKB-SubCell"/>
</dbReference>
<keyword evidence="6" id="KW-0969">Cilium</keyword>
<dbReference type="Proteomes" id="UP000094795">
    <property type="component" value="Unassembled WGS sequence"/>
</dbReference>
<dbReference type="GO" id="GO:0005576">
    <property type="term" value="C:extracellular region"/>
    <property type="evidence" value="ECO:0007669"/>
    <property type="project" value="UniProtKB-SubCell"/>
</dbReference>
<proteinExistence type="inferred from homology"/>
<feature type="domain" description="Flagellin N-terminal" evidence="4">
    <location>
        <begin position="6"/>
        <end position="142"/>
    </location>
</feature>
<dbReference type="SUPFAM" id="SSF64518">
    <property type="entry name" value="Phase 1 flagellin"/>
    <property type="match status" value="1"/>
</dbReference>
<dbReference type="PANTHER" id="PTHR42792:SF1">
    <property type="entry name" value="FLAGELLAR HOOK-ASSOCIATED PROTEIN 3"/>
    <property type="match status" value="1"/>
</dbReference>
<comment type="similarity">
    <text evidence="1 3">Belongs to the bacterial flagellin family.</text>
</comment>
<feature type="domain" description="Flagellin C-terminal" evidence="5">
    <location>
        <begin position="267"/>
        <end position="350"/>
    </location>
</feature>
<dbReference type="InterPro" id="IPR046358">
    <property type="entry name" value="Flagellin_C"/>
</dbReference>
<dbReference type="RefSeq" id="WP_066181887.1">
    <property type="nucleotide sequence ID" value="NZ_LQZT01000042.1"/>
</dbReference>
<keyword evidence="3" id="KW-0964">Secreted</keyword>
<reference evidence="6 7" key="1">
    <citation type="submission" date="2015-12" db="EMBL/GenBank/DDBJ databases">
        <authorList>
            <person name="Shamseldin A."/>
            <person name="Moawad H."/>
            <person name="Abd El-Rahim W.M."/>
            <person name="Sadowsky M.J."/>
        </authorList>
    </citation>
    <scope>NUCLEOTIDE SEQUENCE [LARGE SCALE GENOMIC DNA]</scope>
    <source>
        <strain evidence="6 7">JC234</strain>
    </source>
</reference>
<comment type="function">
    <text evidence="3">Flagellin is the subunit protein which polymerizes to form the filaments of bacterial flagella.</text>
</comment>
<gene>
    <name evidence="6" type="ORF">AWJ14_18950</name>
</gene>
<dbReference type="Gene3D" id="1.20.1330.10">
    <property type="entry name" value="f41 fragment of flagellin, N-terminal domain"/>
    <property type="match status" value="1"/>
</dbReference>
<organism evidence="6 7">
    <name type="scientific">Hoeflea olei</name>
    <dbReference type="NCBI Taxonomy" id="1480615"/>
    <lineage>
        <taxon>Bacteria</taxon>
        <taxon>Pseudomonadati</taxon>
        <taxon>Pseudomonadota</taxon>
        <taxon>Alphaproteobacteria</taxon>
        <taxon>Hyphomicrobiales</taxon>
        <taxon>Rhizobiaceae</taxon>
        <taxon>Hoeflea</taxon>
    </lineage>
</organism>
<evidence type="ECO:0000313" key="7">
    <source>
        <dbReference type="Proteomes" id="UP000094795"/>
    </source>
</evidence>
<name>A0A1C1YRP0_9HYPH</name>
<dbReference type="EMBL" id="LQZT01000042">
    <property type="protein sequence ID" value="OCW56179.1"/>
    <property type="molecule type" value="Genomic_DNA"/>
</dbReference>
<dbReference type="STRING" id="1480615.AWJ14_18950"/>
<dbReference type="InterPro" id="IPR001029">
    <property type="entry name" value="Flagellin_N"/>
</dbReference>
<dbReference type="Pfam" id="PF00700">
    <property type="entry name" value="Flagellin_C"/>
    <property type="match status" value="1"/>
</dbReference>
<evidence type="ECO:0000256" key="1">
    <source>
        <dbReference type="ARBA" id="ARBA00005709"/>
    </source>
</evidence>
<dbReference type="GO" id="GO:0005198">
    <property type="term" value="F:structural molecule activity"/>
    <property type="evidence" value="ECO:0007669"/>
    <property type="project" value="UniProtKB-UniRule"/>
</dbReference>
<evidence type="ECO:0000256" key="2">
    <source>
        <dbReference type="ARBA" id="ARBA00023143"/>
    </source>
</evidence>
<sequence length="350" mass="37718">MKVSFISTMAQQNSMRSTVARAQKEIDKLNKEIVTGRYADIGLALGAKTSNSVSLNHDVSRLKTIQDANALSTQRLSASQSALELMSDSAQQMMEAFITANGSDDSNNLLIARRDIESSLGSFTVAINTSSNGEYLFAGINTGVKPVEEYLAAGSTPKAFFDATFSAHFGFAQDDPAAAGITVAQMDDFITNVLEPSFMGPDWNTNWSSASDTNMTSRILSNEVVESSVNANEKGMRYFALAAVIGIELLGSPVSSEVRNSINAKAIEYAGQAVTGIDNQRSNLGVAEHRLAKAKVSLESQVKIIKLHLGDIEGVDAYEASTRMDTLVDQVELSYTLTARIQQLNLTNYL</sequence>
<evidence type="ECO:0000313" key="6">
    <source>
        <dbReference type="EMBL" id="OCW56179.1"/>
    </source>
</evidence>
<evidence type="ECO:0000259" key="4">
    <source>
        <dbReference type="Pfam" id="PF00669"/>
    </source>
</evidence>
<keyword evidence="2 3" id="KW-0975">Bacterial flagellum</keyword>
<keyword evidence="6" id="KW-0966">Cell projection</keyword>
<protein>
    <recommendedName>
        <fullName evidence="3">Flagellin</fullName>
    </recommendedName>
</protein>
<dbReference type="OrthoDB" id="8004955at2"/>
<evidence type="ECO:0000259" key="5">
    <source>
        <dbReference type="Pfam" id="PF00700"/>
    </source>
</evidence>
<keyword evidence="7" id="KW-1185">Reference proteome</keyword>
<keyword evidence="6" id="KW-0282">Flagellum</keyword>
<evidence type="ECO:0000256" key="3">
    <source>
        <dbReference type="RuleBase" id="RU362073"/>
    </source>
</evidence>
<dbReference type="AlphaFoldDB" id="A0A1C1YRP0"/>
<comment type="subcellular location">
    <subcellularLocation>
        <location evidence="3">Secreted</location>
    </subcellularLocation>
    <subcellularLocation>
        <location evidence="3">Bacterial flagellum</location>
    </subcellularLocation>
</comment>
<dbReference type="InterPro" id="IPR001492">
    <property type="entry name" value="Flagellin"/>
</dbReference>
<accession>A0A1C1YRP0</accession>
<dbReference type="NCBIfam" id="NF004669">
    <property type="entry name" value="PRK06008.1"/>
    <property type="match status" value="1"/>
</dbReference>
<dbReference type="PANTHER" id="PTHR42792">
    <property type="entry name" value="FLAGELLIN"/>
    <property type="match status" value="1"/>
</dbReference>
<comment type="caution">
    <text evidence="6">The sequence shown here is derived from an EMBL/GenBank/DDBJ whole genome shotgun (WGS) entry which is preliminary data.</text>
</comment>